<dbReference type="EMBL" id="AP019782">
    <property type="protein sequence ID" value="BBL71547.1"/>
    <property type="molecule type" value="Genomic_DNA"/>
</dbReference>
<dbReference type="KEGG" id="moz:MoryE10_21530"/>
<reference evidence="1" key="1">
    <citation type="submission" date="2019-06" db="EMBL/GenBank/DDBJ databases">
        <title>Complete genome sequence of Methylogaea oryzae strain JCM16910.</title>
        <authorList>
            <person name="Asakawa S."/>
        </authorList>
    </citation>
    <scope>NUCLEOTIDE SEQUENCE</scope>
    <source>
        <strain evidence="1">E10</strain>
    </source>
</reference>
<gene>
    <name evidence="1" type="ORF">MoryE10_21530</name>
</gene>
<name>A0A8D4VS25_9GAMM</name>
<dbReference type="Pfam" id="PF18928">
    <property type="entry name" value="DUF5677"/>
    <property type="match status" value="1"/>
</dbReference>
<dbReference type="InterPro" id="IPR043733">
    <property type="entry name" value="DUF5677"/>
</dbReference>
<dbReference type="Proteomes" id="UP000824988">
    <property type="component" value="Chromosome"/>
</dbReference>
<accession>A0A8D4VS25</accession>
<proteinExistence type="predicted"/>
<organism evidence="1 2">
    <name type="scientific">Methylogaea oryzae</name>
    <dbReference type="NCBI Taxonomy" id="1295382"/>
    <lineage>
        <taxon>Bacteria</taxon>
        <taxon>Pseudomonadati</taxon>
        <taxon>Pseudomonadota</taxon>
        <taxon>Gammaproteobacteria</taxon>
        <taxon>Methylococcales</taxon>
        <taxon>Methylococcaceae</taxon>
        <taxon>Methylogaea</taxon>
    </lineage>
</organism>
<keyword evidence="2" id="KW-1185">Reference proteome</keyword>
<dbReference type="AlphaFoldDB" id="A0A8D4VS25"/>
<protein>
    <submittedName>
        <fullName evidence="1">Uncharacterized protein</fullName>
    </submittedName>
</protein>
<evidence type="ECO:0000313" key="1">
    <source>
        <dbReference type="EMBL" id="BBL71547.1"/>
    </source>
</evidence>
<sequence>MQHLLHTSLLVYAQIRDELRHVLDASRSIDERYSKFAATQLHYYSERCQSLNVLLQQGKLWDCDIIMRAALECATRFIFVSIATSDERYRRIEEYTIELNEIEDLLRSEKAKAAIASSTDADTIMLVGGVILTPEREAELRARWPKAKRAALKQKWSFSEIVRELTNFQAGQLDLRKYKSFLHGYGISSHLIHADQTAMNLVWDRVRREPNERNTLERAHFARLSTDPVSVLFLCWRAMVFATGVDCRNSEIVCNLLHLHEEANVFHRAFAESQAHVYQHG</sequence>
<evidence type="ECO:0000313" key="2">
    <source>
        <dbReference type="Proteomes" id="UP000824988"/>
    </source>
</evidence>